<reference evidence="3" key="1">
    <citation type="journal article" date="2018" name="DNA Res.">
        <title>Multiple hybrid de novo genome assembly of finger millet, an orphan allotetraploid crop.</title>
        <authorList>
            <person name="Hatakeyama M."/>
            <person name="Aluri S."/>
            <person name="Balachadran M.T."/>
            <person name="Sivarajan S.R."/>
            <person name="Patrignani A."/>
            <person name="Gruter S."/>
            <person name="Poveda L."/>
            <person name="Shimizu-Inatsugi R."/>
            <person name="Baeten J."/>
            <person name="Francoijs K.J."/>
            <person name="Nataraja K.N."/>
            <person name="Reddy Y.A.N."/>
            <person name="Phadnis S."/>
            <person name="Ravikumar R.L."/>
            <person name="Schlapbach R."/>
            <person name="Sreeman S.M."/>
            <person name="Shimizu K.K."/>
        </authorList>
    </citation>
    <scope>NUCLEOTIDE SEQUENCE</scope>
</reference>
<accession>A0AAV5F2K6</accession>
<dbReference type="Gene3D" id="3.40.50.2000">
    <property type="entry name" value="Glycogen Phosphorylase B"/>
    <property type="match status" value="1"/>
</dbReference>
<proteinExistence type="predicted"/>
<gene>
    <name evidence="3" type="primary">gb17545</name>
    <name evidence="3" type="ORF">PR202_gb17545</name>
</gene>
<feature type="compositionally biased region" description="Basic and acidic residues" evidence="1">
    <location>
        <begin position="123"/>
        <end position="136"/>
    </location>
</feature>
<feature type="compositionally biased region" description="Basic residues" evidence="1">
    <location>
        <begin position="105"/>
        <end position="122"/>
    </location>
</feature>
<sequence>MTAQGHLIPAVDTALLLATHGAVCSIVATPIAAARISATVASGVRSGLRRADREPPADARTVPDLRRVGLLPPLDLRARGESWRSAAHLPQHVRLLPPLPAQRRAVPRLRRRRGRQHARRRARVGEETGGRGDEGAGARVLP</sequence>
<dbReference type="EMBL" id="BQKI01000081">
    <property type="protein sequence ID" value="GJN29327.1"/>
    <property type="molecule type" value="Genomic_DNA"/>
</dbReference>
<feature type="region of interest" description="Disordered" evidence="1">
    <location>
        <begin position="98"/>
        <end position="142"/>
    </location>
</feature>
<reference evidence="3" key="2">
    <citation type="submission" date="2021-12" db="EMBL/GenBank/DDBJ databases">
        <title>Resequencing data analysis of finger millet.</title>
        <authorList>
            <person name="Hatakeyama M."/>
            <person name="Aluri S."/>
            <person name="Balachadran M.T."/>
            <person name="Sivarajan S.R."/>
            <person name="Poveda L."/>
            <person name="Shimizu-Inatsugi R."/>
            <person name="Schlapbach R."/>
            <person name="Sreeman S.M."/>
            <person name="Shimizu K.K."/>
        </authorList>
    </citation>
    <scope>NUCLEOTIDE SEQUENCE</scope>
</reference>
<dbReference type="AlphaFoldDB" id="A0AAV5F2K6"/>
<comment type="caution">
    <text evidence="3">The sequence shown here is derived from an EMBL/GenBank/DDBJ whole genome shotgun (WGS) entry which is preliminary data.</text>
</comment>
<evidence type="ECO:0000313" key="3">
    <source>
        <dbReference type="EMBL" id="GJN29327.1"/>
    </source>
</evidence>
<evidence type="ECO:0000313" key="4">
    <source>
        <dbReference type="Proteomes" id="UP001054889"/>
    </source>
</evidence>
<keyword evidence="2" id="KW-0732">Signal</keyword>
<protein>
    <submittedName>
        <fullName evidence="3">Uncharacterized protein</fullName>
    </submittedName>
</protein>
<evidence type="ECO:0000256" key="2">
    <source>
        <dbReference type="SAM" id="SignalP"/>
    </source>
</evidence>
<feature type="signal peptide" evidence="2">
    <location>
        <begin position="1"/>
        <end position="24"/>
    </location>
</feature>
<dbReference type="Proteomes" id="UP001054889">
    <property type="component" value="Unassembled WGS sequence"/>
</dbReference>
<organism evidence="3 4">
    <name type="scientific">Eleusine coracana subsp. coracana</name>
    <dbReference type="NCBI Taxonomy" id="191504"/>
    <lineage>
        <taxon>Eukaryota</taxon>
        <taxon>Viridiplantae</taxon>
        <taxon>Streptophyta</taxon>
        <taxon>Embryophyta</taxon>
        <taxon>Tracheophyta</taxon>
        <taxon>Spermatophyta</taxon>
        <taxon>Magnoliopsida</taxon>
        <taxon>Liliopsida</taxon>
        <taxon>Poales</taxon>
        <taxon>Poaceae</taxon>
        <taxon>PACMAD clade</taxon>
        <taxon>Chloridoideae</taxon>
        <taxon>Cynodonteae</taxon>
        <taxon>Eleusininae</taxon>
        <taxon>Eleusine</taxon>
    </lineage>
</organism>
<keyword evidence="4" id="KW-1185">Reference proteome</keyword>
<feature type="chain" id="PRO_5043910250" evidence="2">
    <location>
        <begin position="25"/>
        <end position="142"/>
    </location>
</feature>
<evidence type="ECO:0000256" key="1">
    <source>
        <dbReference type="SAM" id="MobiDB-lite"/>
    </source>
</evidence>
<name>A0AAV5F2K6_ELECO</name>